<protein>
    <submittedName>
        <fullName evidence="5">Filament-like plant protein 3</fullName>
    </submittedName>
</protein>
<feature type="coiled-coil region" evidence="3">
    <location>
        <begin position="409"/>
        <end position="603"/>
    </location>
</feature>
<dbReference type="Proteomes" id="UP000797356">
    <property type="component" value="Chromosome 1"/>
</dbReference>
<feature type="compositionally biased region" description="Polar residues" evidence="4">
    <location>
        <begin position="307"/>
        <end position="322"/>
    </location>
</feature>
<feature type="coiled-coil region" evidence="3">
    <location>
        <begin position="635"/>
        <end position="794"/>
    </location>
</feature>
<comment type="caution">
    <text evidence="5">The sequence shown here is derived from an EMBL/GenBank/DDBJ whole genome shotgun (WGS) entry which is preliminary data.</text>
</comment>
<comment type="similarity">
    <text evidence="1">Belongs to the FPP family.</text>
</comment>
<dbReference type="PANTHER" id="PTHR31580:SF49">
    <property type="entry name" value="FILAMENT-LIKE PLANT PROTEIN 3"/>
    <property type="match status" value="1"/>
</dbReference>
<name>A0A8K0MVU9_COCNU</name>
<dbReference type="SUPFAM" id="SSF57997">
    <property type="entry name" value="Tropomyosin"/>
    <property type="match status" value="1"/>
</dbReference>
<feature type="compositionally biased region" description="Polar residues" evidence="4">
    <location>
        <begin position="822"/>
        <end position="836"/>
    </location>
</feature>
<reference evidence="5" key="1">
    <citation type="journal article" date="2017" name="Gigascience">
        <title>The genome draft of coconut (Cocos nucifera).</title>
        <authorList>
            <person name="Xiao Y."/>
            <person name="Xu P."/>
            <person name="Fan H."/>
            <person name="Baudouin L."/>
            <person name="Xia W."/>
            <person name="Bocs S."/>
            <person name="Xu J."/>
            <person name="Li Q."/>
            <person name="Guo A."/>
            <person name="Zhou L."/>
            <person name="Li J."/>
            <person name="Wu Y."/>
            <person name="Ma Z."/>
            <person name="Armero A."/>
            <person name="Issali A.E."/>
            <person name="Liu N."/>
            <person name="Peng M."/>
            <person name="Yang Y."/>
        </authorList>
    </citation>
    <scope>NUCLEOTIDE SEQUENCE</scope>
    <source>
        <tissue evidence="5">Spear leaf of Hainan Tall coconut</tissue>
    </source>
</reference>
<dbReference type="OrthoDB" id="128924at2759"/>
<evidence type="ECO:0000256" key="3">
    <source>
        <dbReference type="SAM" id="Coils"/>
    </source>
</evidence>
<proteinExistence type="inferred from homology"/>
<accession>A0A8K0MVU9</accession>
<dbReference type="Pfam" id="PF05911">
    <property type="entry name" value="FPP"/>
    <property type="match status" value="3"/>
</dbReference>
<feature type="region of interest" description="Disordered" evidence="4">
    <location>
        <begin position="298"/>
        <end position="329"/>
    </location>
</feature>
<dbReference type="Gene3D" id="1.10.287.1490">
    <property type="match status" value="1"/>
</dbReference>
<evidence type="ECO:0000313" key="6">
    <source>
        <dbReference type="Proteomes" id="UP000797356"/>
    </source>
</evidence>
<evidence type="ECO:0000256" key="1">
    <source>
        <dbReference type="ARBA" id="ARBA00005921"/>
    </source>
</evidence>
<evidence type="ECO:0000313" key="5">
    <source>
        <dbReference type="EMBL" id="KAG1328018.1"/>
    </source>
</evidence>
<feature type="region of interest" description="Disordered" evidence="4">
    <location>
        <begin position="822"/>
        <end position="851"/>
    </location>
</feature>
<evidence type="ECO:0000256" key="4">
    <source>
        <dbReference type="SAM" id="MobiDB-lite"/>
    </source>
</evidence>
<gene>
    <name evidence="5" type="ORF">COCNU_01G019520</name>
</gene>
<keyword evidence="6" id="KW-1185">Reference proteome</keyword>
<feature type="coiled-coil region" evidence="3">
    <location>
        <begin position="225"/>
        <end position="252"/>
    </location>
</feature>
<feature type="region of interest" description="Disordered" evidence="4">
    <location>
        <begin position="68"/>
        <end position="93"/>
    </location>
</feature>
<dbReference type="PANTHER" id="PTHR31580">
    <property type="entry name" value="FILAMENT-LIKE PLANT PROTEIN 4"/>
    <property type="match status" value="1"/>
</dbReference>
<dbReference type="InterPro" id="IPR008587">
    <property type="entry name" value="FPP_plant"/>
</dbReference>
<dbReference type="AlphaFoldDB" id="A0A8K0MVU9"/>
<feature type="coiled-coil region" evidence="3">
    <location>
        <begin position="125"/>
        <end position="191"/>
    </location>
</feature>
<organism evidence="5 6">
    <name type="scientific">Cocos nucifera</name>
    <name type="common">Coconut palm</name>
    <dbReference type="NCBI Taxonomy" id="13894"/>
    <lineage>
        <taxon>Eukaryota</taxon>
        <taxon>Viridiplantae</taxon>
        <taxon>Streptophyta</taxon>
        <taxon>Embryophyta</taxon>
        <taxon>Tracheophyta</taxon>
        <taxon>Spermatophyta</taxon>
        <taxon>Magnoliopsida</taxon>
        <taxon>Liliopsida</taxon>
        <taxon>Arecaceae</taxon>
        <taxon>Arecoideae</taxon>
        <taxon>Cocoseae</taxon>
        <taxon>Attaleinae</taxon>
        <taxon>Cocos</taxon>
    </lineage>
</organism>
<feature type="compositionally biased region" description="Polar residues" evidence="4">
    <location>
        <begin position="75"/>
        <end position="93"/>
    </location>
</feature>
<keyword evidence="2 3" id="KW-0175">Coiled coil</keyword>
<dbReference type="EMBL" id="CM017872">
    <property type="protein sequence ID" value="KAG1328018.1"/>
    <property type="molecule type" value="Genomic_DNA"/>
</dbReference>
<evidence type="ECO:0000256" key="2">
    <source>
        <dbReference type="ARBA" id="ARBA00023054"/>
    </source>
</evidence>
<sequence>MISFETWLPEARAGAGSRYQEPDLSKGIKARKWDVGSYVGQKDGDKEKVLMACHVILQFIQRKSQGDENDAFKASPSQAQSPEVSSKNAGTEVNETVKGLTEKLSAALLNISAKEDLVQQHAKVAEEAVLGWEKAEKEVANLKQQLEAATRKNSSLEDKVGHIDGALKECVRQLRQSKEEQEQRIHDALIRKTLEWESDKFKLDSQLVELLAQLEAKAEATAHIYHEHHAKVEALEKENMALKDEILACSEHLKLLTLERELSTRAAETASKQHLESIKKVARLEAECRRLRAVACKSSPSNDHKPISSSAHVESLADSQSDSGERFLGLDNEPSCSDSWASALIAELNQFRNEKSSATNLSVEIDLMDDFLEMERLAALPEADHGSSRFELEAESDHAVRDGSSKSEVEAVHQQMTGLEEKVEKMAMEKVEVEMSLNETRNQLKFSCNQLAVAEDKLMDLQRQLNLVNGEKHVLEMEVEAMEAKRNELERQLESAHTKIGDLSEKVSSLEAKVEKEKDTSRELAARYQNMEFLEAKKKELEFQLDSAHKENVKLQERVSLLERKVEEEKASSSELASRCQNMEAFEAKRKELESQLESAYLEKGKMHDKVDLLQKKIEEERAFSAEISAKFQSLEAVNIKKMELESQLNSAHLEIKELYEKVSLLEGKLEKERTLSAEFAANAEAGEAKRKELVAQLEAANLETERLLEKMALLEKQFEEERVLSQELAAKCLELENELSQKKQEAELHRCAHSDGELKIKQEKERVLASGKLAECQKTIASLNRQLKSLASLDDFLLEAEKPDLNGDSLNLRGQNLRTVYSSSSPEKFGSSTLLNGKVSGSPESSSSSAMSGFAELSILSENNSTIENQ</sequence>
<reference evidence="5" key="2">
    <citation type="submission" date="2019-07" db="EMBL/GenBank/DDBJ databases">
        <authorList>
            <person name="Yang Y."/>
            <person name="Bocs S."/>
            <person name="Baudouin L."/>
        </authorList>
    </citation>
    <scope>NUCLEOTIDE SEQUENCE</scope>
    <source>
        <tissue evidence="5">Spear leaf of Hainan Tall coconut</tissue>
    </source>
</reference>
<feature type="compositionally biased region" description="Low complexity" evidence="4">
    <location>
        <begin position="841"/>
        <end position="851"/>
    </location>
</feature>